<proteinExistence type="predicted"/>
<name>A0A0R2MS39_9LACO</name>
<comment type="caution">
    <text evidence="1">The sequence shown here is derived from an EMBL/GenBank/DDBJ whole genome shotgun (WGS) entry which is preliminary data.</text>
</comment>
<sequence length="79" mass="8605">MDEIIFFNPGDAVANDFDYQEARRSAEIYKVDHAVDEGLVVAKGADGKFAVFYEAAGQPDVSAVAKEQPIGKYTILAHL</sequence>
<keyword evidence="2" id="KW-1185">Reference proteome</keyword>
<dbReference type="EMBL" id="JQCE01000038">
    <property type="protein sequence ID" value="KRO16404.1"/>
    <property type="molecule type" value="Genomic_DNA"/>
</dbReference>
<dbReference type="AlphaFoldDB" id="A0A0R2MS39"/>
<dbReference type="Proteomes" id="UP000050969">
    <property type="component" value="Unassembled WGS sequence"/>
</dbReference>
<gene>
    <name evidence="1" type="ORF">IV56_GL001186</name>
</gene>
<dbReference type="STRING" id="1293598.IV56_GL001186"/>
<dbReference type="PATRIC" id="fig|1293598.4.peg.1249"/>
<reference evidence="1 2" key="1">
    <citation type="journal article" date="2015" name="Genome Announc.">
        <title>Expanding the biotechnology potential of lactobacilli through comparative genomics of 213 strains and associated genera.</title>
        <authorList>
            <person name="Sun Z."/>
            <person name="Harris H.M."/>
            <person name="McCann A."/>
            <person name="Guo C."/>
            <person name="Argimon S."/>
            <person name="Zhang W."/>
            <person name="Yang X."/>
            <person name="Jeffery I.B."/>
            <person name="Cooney J.C."/>
            <person name="Kagawa T.F."/>
            <person name="Liu W."/>
            <person name="Song Y."/>
            <person name="Salvetti E."/>
            <person name="Wrobel A."/>
            <person name="Rasinkangas P."/>
            <person name="Parkhill J."/>
            <person name="Rea M.C."/>
            <person name="O'Sullivan O."/>
            <person name="Ritari J."/>
            <person name="Douillard F.P."/>
            <person name="Paul Ross R."/>
            <person name="Yang R."/>
            <person name="Briner A.E."/>
            <person name="Felis G.E."/>
            <person name="de Vos W.M."/>
            <person name="Barrangou R."/>
            <person name="Klaenhammer T.R."/>
            <person name="Caufield P.W."/>
            <person name="Cui Y."/>
            <person name="Zhang H."/>
            <person name="O'Toole P.W."/>
        </authorList>
    </citation>
    <scope>NUCLEOTIDE SEQUENCE [LARGE SCALE GENOMIC DNA]</scope>
    <source>
        <strain evidence="1 2">DSM 24301</strain>
    </source>
</reference>
<evidence type="ECO:0000313" key="1">
    <source>
        <dbReference type="EMBL" id="KRO16404.1"/>
    </source>
</evidence>
<evidence type="ECO:0000313" key="2">
    <source>
        <dbReference type="Proteomes" id="UP000050969"/>
    </source>
</evidence>
<accession>A0A0R2MS39</accession>
<protein>
    <submittedName>
        <fullName evidence="1">Uncharacterized protein</fullName>
    </submittedName>
</protein>
<organism evidence="1 2">
    <name type="scientific">Lacticaseibacillus saniviri JCM 17471 = DSM 24301</name>
    <dbReference type="NCBI Taxonomy" id="1293598"/>
    <lineage>
        <taxon>Bacteria</taxon>
        <taxon>Bacillati</taxon>
        <taxon>Bacillota</taxon>
        <taxon>Bacilli</taxon>
        <taxon>Lactobacillales</taxon>
        <taxon>Lactobacillaceae</taxon>
        <taxon>Lacticaseibacillus</taxon>
    </lineage>
</organism>